<dbReference type="Gene3D" id="3.40.50.510">
    <property type="entry name" value="Phosphotransferase system, mannose-type IIA component"/>
    <property type="match status" value="1"/>
</dbReference>
<keyword evidence="3" id="KW-0808">Transferase</keyword>
<dbReference type="Pfam" id="PF03610">
    <property type="entry name" value="EIIA-man"/>
    <property type="match status" value="1"/>
</dbReference>
<comment type="function">
    <text evidence="1">General (non sugar-specific) component of the phosphoenolpyruvate-dependent sugar phosphotransferase system (sugar PTS). This major carbohydrate active-transport system catalyzes the phosphorylation of incoming sugar substrates concomitantly with their translocation across the cell membrane. The phosphoryl group from phosphoenolpyruvate (PEP) is transferred to the phosphoryl carrier protein HPr by enzyme I. Phospho-HPr then transfers it to the PTS EIIA domain.</text>
</comment>
<evidence type="ECO:0000256" key="1">
    <source>
        <dbReference type="ARBA" id="ARBA00003681"/>
    </source>
</evidence>
<dbReference type="RefSeq" id="WP_101306972.1">
    <property type="nucleotide sequence ID" value="NZ_CP025299.1"/>
</dbReference>
<dbReference type="Proteomes" id="UP000233276">
    <property type="component" value="Chromosome"/>
</dbReference>
<gene>
    <name evidence="7" type="ORF">CXR34_16000</name>
</gene>
<dbReference type="NCBIfam" id="TIGR01003">
    <property type="entry name" value="PTS_HPr_family"/>
    <property type="match status" value="1"/>
</dbReference>
<dbReference type="PROSITE" id="PS51350">
    <property type="entry name" value="PTS_HPR_DOM"/>
    <property type="match status" value="1"/>
</dbReference>
<organism evidence="7 8">
    <name type="scientific">Microbacterium hominis</name>
    <dbReference type="NCBI Taxonomy" id="162426"/>
    <lineage>
        <taxon>Bacteria</taxon>
        <taxon>Bacillati</taxon>
        <taxon>Actinomycetota</taxon>
        <taxon>Actinomycetes</taxon>
        <taxon>Micrococcales</taxon>
        <taxon>Microbacteriaceae</taxon>
        <taxon>Microbacterium</taxon>
    </lineage>
</organism>
<dbReference type="InterPro" id="IPR004701">
    <property type="entry name" value="PTS_EIIA_man-typ"/>
</dbReference>
<accession>A0A2K9DQY1</accession>
<evidence type="ECO:0000256" key="2">
    <source>
        <dbReference type="ARBA" id="ARBA00020422"/>
    </source>
</evidence>
<dbReference type="SUPFAM" id="SSF53062">
    <property type="entry name" value="PTS system fructose IIA component-like"/>
    <property type="match status" value="1"/>
</dbReference>
<proteinExistence type="predicted"/>
<protein>
    <recommendedName>
        <fullName evidence="2">Phosphocarrier protein HPr</fullName>
    </recommendedName>
</protein>
<dbReference type="EMBL" id="CP025299">
    <property type="protein sequence ID" value="AUG30818.1"/>
    <property type="molecule type" value="Genomic_DNA"/>
</dbReference>
<evidence type="ECO:0000256" key="3">
    <source>
        <dbReference type="ARBA" id="ARBA00022679"/>
    </source>
</evidence>
<name>A0A2K9DQY1_9MICO</name>
<dbReference type="PANTHER" id="PTHR38594:SF1">
    <property type="entry name" value="PEP-DEPENDENT DIHYDROXYACETONE KINASE, PHOSPHORYL DONOR SUBUNIT DHAM"/>
    <property type="match status" value="1"/>
</dbReference>
<dbReference type="Pfam" id="PF00381">
    <property type="entry name" value="PTS-HPr"/>
    <property type="match status" value="1"/>
</dbReference>
<evidence type="ECO:0000259" key="5">
    <source>
        <dbReference type="PROSITE" id="PS51096"/>
    </source>
</evidence>
<dbReference type="GO" id="GO:0019563">
    <property type="term" value="P:glycerol catabolic process"/>
    <property type="evidence" value="ECO:0007669"/>
    <property type="project" value="InterPro"/>
</dbReference>
<dbReference type="PANTHER" id="PTHR38594">
    <property type="entry name" value="PEP-DEPENDENT DIHYDROXYACETONE KINASE, PHOSPHORYL DONOR SUBUNIT DHAM"/>
    <property type="match status" value="1"/>
</dbReference>
<feature type="domain" description="PTS EIIA type-4" evidence="5">
    <location>
        <begin position="1"/>
        <end position="129"/>
    </location>
</feature>
<dbReference type="PROSITE" id="PS51096">
    <property type="entry name" value="PTS_EIIA_TYPE_4"/>
    <property type="match status" value="1"/>
</dbReference>
<evidence type="ECO:0000313" key="7">
    <source>
        <dbReference type="EMBL" id="AUG30818.1"/>
    </source>
</evidence>
<dbReference type="SUPFAM" id="SSF55594">
    <property type="entry name" value="HPr-like"/>
    <property type="match status" value="1"/>
</dbReference>
<dbReference type="Gene3D" id="3.30.1340.10">
    <property type="entry name" value="HPr-like"/>
    <property type="match status" value="1"/>
</dbReference>
<dbReference type="InterPro" id="IPR039643">
    <property type="entry name" value="DhaM"/>
</dbReference>
<evidence type="ECO:0000256" key="4">
    <source>
        <dbReference type="SAM" id="MobiDB-lite"/>
    </source>
</evidence>
<reference evidence="7 8" key="1">
    <citation type="submission" date="2017-12" db="EMBL/GenBank/DDBJ databases">
        <title>Isolation and characterization of estrogens degradatiion strain Microbacterium hominis SJTG1.</title>
        <authorList>
            <person name="Xiong W."/>
            <person name="Yin C."/>
            <person name="Zheng D."/>
            <person name="Liang R."/>
        </authorList>
    </citation>
    <scope>NUCLEOTIDE SEQUENCE [LARGE SCALE GENOMIC DNA]</scope>
    <source>
        <strain evidence="7 8">SJTG1</strain>
    </source>
</reference>
<evidence type="ECO:0000259" key="6">
    <source>
        <dbReference type="PROSITE" id="PS51350"/>
    </source>
</evidence>
<feature type="compositionally biased region" description="Low complexity" evidence="4">
    <location>
        <begin position="123"/>
        <end position="155"/>
    </location>
</feature>
<dbReference type="CDD" id="cd00367">
    <property type="entry name" value="PTS-HPr_like"/>
    <property type="match status" value="1"/>
</dbReference>
<dbReference type="InterPro" id="IPR001020">
    <property type="entry name" value="PTS_HPr_His_P_site"/>
</dbReference>
<dbReference type="PRINTS" id="PR00107">
    <property type="entry name" value="PHOSPHOCPHPR"/>
</dbReference>
<dbReference type="GO" id="GO:0047324">
    <property type="term" value="F:phosphoenolpyruvate-glycerone phosphotransferase activity"/>
    <property type="evidence" value="ECO:0007669"/>
    <property type="project" value="InterPro"/>
</dbReference>
<dbReference type="InterPro" id="IPR000032">
    <property type="entry name" value="HPr-like"/>
</dbReference>
<dbReference type="InterPro" id="IPR036662">
    <property type="entry name" value="PTS_EIIA_man-typ_sf"/>
</dbReference>
<dbReference type="AlphaFoldDB" id="A0A2K9DQY1"/>
<dbReference type="PROSITE" id="PS00369">
    <property type="entry name" value="PTS_HPR_HIS"/>
    <property type="match status" value="1"/>
</dbReference>
<evidence type="ECO:0000313" key="8">
    <source>
        <dbReference type="Proteomes" id="UP000233276"/>
    </source>
</evidence>
<dbReference type="KEGG" id="mhos:CXR34_16000"/>
<dbReference type="GO" id="GO:0009401">
    <property type="term" value="P:phosphoenolpyruvate-dependent sugar phosphotransferase system"/>
    <property type="evidence" value="ECO:0007669"/>
    <property type="project" value="InterPro"/>
</dbReference>
<feature type="domain" description="HPr" evidence="6">
    <location>
        <begin position="168"/>
        <end position="258"/>
    </location>
</feature>
<dbReference type="GO" id="GO:0016020">
    <property type="term" value="C:membrane"/>
    <property type="evidence" value="ECO:0007669"/>
    <property type="project" value="InterPro"/>
</dbReference>
<dbReference type="InterPro" id="IPR035895">
    <property type="entry name" value="HPr-like_sf"/>
</dbReference>
<feature type="region of interest" description="Disordered" evidence="4">
    <location>
        <begin position="123"/>
        <end position="171"/>
    </location>
</feature>
<sequence length="263" mass="25181">MIGFVIVSHSEPLAHAAVDLAMQMVHGEAPPVRVASGADGGFGTDAAAIADAVDALADSDGVVIITDLGSAVISSELALDLRTSTVPVRISDGPFVEGITAGMVRAATGGSLDDVAHEAAAALAAKQPQGSPASPGASIPAAPGAPAPGAANPGALTPVAPDGASTPDASVDALLRNPMGLHSRPAALVVKAAGGFDADVAIADVTTGAGPASAASLIGLLTLGASEGDTVRITAIGAEAAAAVDAIRRLVDDGFGELAAASA</sequence>